<comment type="caution">
    <text evidence="2">The sequence shown here is derived from an EMBL/GenBank/DDBJ whole genome shotgun (WGS) entry which is preliminary data.</text>
</comment>
<protein>
    <submittedName>
        <fullName evidence="2">Uncharacterized protein</fullName>
    </submittedName>
</protein>
<proteinExistence type="predicted"/>
<dbReference type="Proteomes" id="UP001161757">
    <property type="component" value="Unassembled WGS sequence"/>
</dbReference>
<organism evidence="2 3">
    <name type="scientific">Exophiala dermatitidis</name>
    <name type="common">Black yeast-like fungus</name>
    <name type="synonym">Wangiella dermatitidis</name>
    <dbReference type="NCBI Taxonomy" id="5970"/>
    <lineage>
        <taxon>Eukaryota</taxon>
        <taxon>Fungi</taxon>
        <taxon>Dikarya</taxon>
        <taxon>Ascomycota</taxon>
        <taxon>Pezizomycotina</taxon>
        <taxon>Eurotiomycetes</taxon>
        <taxon>Chaetothyriomycetidae</taxon>
        <taxon>Chaetothyriales</taxon>
        <taxon>Herpotrichiellaceae</taxon>
        <taxon>Exophiala</taxon>
    </lineage>
</organism>
<accession>A0AAN6EY00</accession>
<sequence>MAVFLRPRLPEKVRQAASGTRDVSRDGSIFEWRAAATTDTRSSRKRKHDDDDDDDDLGQPHDTPPIPVHLAKVVKADYWDEIAQTRTIDHGYLDPDFTDKRLMAYYRNSAGPNANLEVVKYSRLDPTENGHGQGTGKAAPSFLGSKEQAVAAGYRTSILYSRCDGRKQVELRLDRTVASGTIDHERERMKRRISAALHQLEQLKQKGGLMTIISHRIERISSHREKVLLALSLSPPLSLPLHRRFDWPRAPPPDVMEGARTSASASASASAIASANAGASVSVSANIGFV</sequence>
<dbReference type="AlphaFoldDB" id="A0AAN6EY00"/>
<gene>
    <name evidence="2" type="ORF">HRR80_002277</name>
</gene>
<evidence type="ECO:0000313" key="3">
    <source>
        <dbReference type="Proteomes" id="UP001161757"/>
    </source>
</evidence>
<dbReference type="EMBL" id="JAJGCB010000003">
    <property type="protein sequence ID" value="KAJ8993771.1"/>
    <property type="molecule type" value="Genomic_DNA"/>
</dbReference>
<evidence type="ECO:0000256" key="1">
    <source>
        <dbReference type="SAM" id="MobiDB-lite"/>
    </source>
</evidence>
<name>A0AAN6EY00_EXODE</name>
<evidence type="ECO:0000313" key="2">
    <source>
        <dbReference type="EMBL" id="KAJ8993771.1"/>
    </source>
</evidence>
<feature type="region of interest" description="Disordered" evidence="1">
    <location>
        <begin position="1"/>
        <end position="67"/>
    </location>
</feature>
<reference evidence="2" key="1">
    <citation type="submission" date="2023-01" db="EMBL/GenBank/DDBJ databases">
        <title>Exophiala dermititidis isolated from Cystic Fibrosis Patient.</title>
        <authorList>
            <person name="Kurbessoian T."/>
            <person name="Crocker A."/>
            <person name="Murante D."/>
            <person name="Hogan D.A."/>
            <person name="Stajich J.E."/>
        </authorList>
    </citation>
    <scope>NUCLEOTIDE SEQUENCE</scope>
    <source>
        <strain evidence="2">Ex8</strain>
    </source>
</reference>